<keyword evidence="1" id="KW-0732">Signal</keyword>
<protein>
    <recommendedName>
        <fullName evidence="4">Lipoprotein</fullName>
    </recommendedName>
</protein>
<name>A0ABZ0IP47_9BACT</name>
<evidence type="ECO:0008006" key="4">
    <source>
        <dbReference type="Google" id="ProtNLM"/>
    </source>
</evidence>
<reference evidence="2 3" key="1">
    <citation type="journal article" date="2023" name="Microbiol. Resour. Announc.">
        <title>Complete Genome Sequence of Imperialibacter roseus strain P4T.</title>
        <authorList>
            <person name="Tizabi D.R."/>
            <person name="Bachvaroff T."/>
            <person name="Hill R.T."/>
        </authorList>
    </citation>
    <scope>NUCLEOTIDE SEQUENCE [LARGE SCALE GENOMIC DNA]</scope>
    <source>
        <strain evidence="2 3">P4T</strain>
    </source>
</reference>
<dbReference type="RefSeq" id="WP_317488106.1">
    <property type="nucleotide sequence ID" value="NZ_CP136051.1"/>
</dbReference>
<dbReference type="Proteomes" id="UP001302349">
    <property type="component" value="Chromosome"/>
</dbReference>
<organism evidence="2 3">
    <name type="scientific">Imperialibacter roseus</name>
    <dbReference type="NCBI Taxonomy" id="1324217"/>
    <lineage>
        <taxon>Bacteria</taxon>
        <taxon>Pseudomonadati</taxon>
        <taxon>Bacteroidota</taxon>
        <taxon>Cytophagia</taxon>
        <taxon>Cytophagales</taxon>
        <taxon>Flammeovirgaceae</taxon>
        <taxon>Imperialibacter</taxon>
    </lineage>
</organism>
<sequence length="353" mass="37235">MKRILLKGSVLVAMLLIFSDCEQQIVGPVPNFDYEFPSGGIDVGDVALEDVTPDDITPGSMNTDGQTAFGSNLANVNTNPAALAAVRDQLTSLTQALSTSQKNAVKGLNVNSLPTQVKNGVGDPNSNLISLIASIQGLLKDYPQLAPLVPAMTLPTGGRILNDGGRTLEVTVPLIETKVFAVNALELDCEAAARRAYNTTVAEIDSAYNAQLVLISNKDSENIQAAIALRTISIAAANTRYTERNLVFRAQYDAFAASIASSTVFTPAEIELLNILNTLIYAIDLYNSTLLLNLELTAISNQLAANLAKAAAAKTRMTNEANALRNTAVKAATDRLNDGLNTCHNQGGASGGD</sequence>
<proteinExistence type="predicted"/>
<dbReference type="EMBL" id="CP136051">
    <property type="protein sequence ID" value="WOK05347.1"/>
    <property type="molecule type" value="Genomic_DNA"/>
</dbReference>
<feature type="chain" id="PRO_5046802333" description="Lipoprotein" evidence="1">
    <location>
        <begin position="24"/>
        <end position="353"/>
    </location>
</feature>
<evidence type="ECO:0000313" key="2">
    <source>
        <dbReference type="EMBL" id="WOK05347.1"/>
    </source>
</evidence>
<gene>
    <name evidence="2" type="ORF">RT717_19900</name>
</gene>
<evidence type="ECO:0000313" key="3">
    <source>
        <dbReference type="Proteomes" id="UP001302349"/>
    </source>
</evidence>
<evidence type="ECO:0000256" key="1">
    <source>
        <dbReference type="SAM" id="SignalP"/>
    </source>
</evidence>
<feature type="signal peptide" evidence="1">
    <location>
        <begin position="1"/>
        <end position="23"/>
    </location>
</feature>
<accession>A0ABZ0IP47</accession>
<keyword evidence="3" id="KW-1185">Reference proteome</keyword>